<evidence type="ECO:0000259" key="4">
    <source>
        <dbReference type="Pfam" id="PF13439"/>
    </source>
</evidence>
<sequence length="382" mass="41458">MSMPDERSADARIAIVHERLTEIAGSELVTEQLAYEWPTAPIHIPIVDRRTRASFADRVETGWLSTAYRGLDYRSYAPLLPLVPAWLRRRDFGAADAVVISHHAFAIAAAQAAGPRPTIAYVHSPARWAWDAKMRESEASSAAGRAALDVLSKRAIKNELLSCGKLTTIVANSSAVAERIALHWGREATVVHPPVDTEFYTPDAGEPVEDFFLLAGRLVPYKRPDIAIKAAIKAKVKLVVAGGGRKINDYKRIADDGDVAFLGRVSDDDLRSLQRRALACLLPGEEDFGIVPVEAMACGTPVLAVGVGGVCDSVIDGQTGVLVTDGDDAEVIDSFATALAEFDRGSFDSALIRQHAEGFSRAAFRRRMRTVVDQTLTARRKT</sequence>
<dbReference type="InterPro" id="IPR028098">
    <property type="entry name" value="Glyco_trans_4-like_N"/>
</dbReference>
<dbReference type="GO" id="GO:1901137">
    <property type="term" value="P:carbohydrate derivative biosynthetic process"/>
    <property type="evidence" value="ECO:0007669"/>
    <property type="project" value="UniProtKB-ARBA"/>
</dbReference>
<dbReference type="GO" id="GO:1903509">
    <property type="term" value="P:liposaccharide metabolic process"/>
    <property type="evidence" value="ECO:0007669"/>
    <property type="project" value="UniProtKB-ARBA"/>
</dbReference>
<dbReference type="EMBL" id="FLQS01000041">
    <property type="protein sequence ID" value="SBS77625.1"/>
    <property type="molecule type" value="Genomic_DNA"/>
</dbReference>
<keyword evidence="1" id="KW-0328">Glycosyltransferase</keyword>
<name>A0A1Y5PFX3_9MYCO</name>
<gene>
    <name evidence="5" type="ORF">MHPYR_460011</name>
</gene>
<evidence type="ECO:0000313" key="5">
    <source>
        <dbReference type="EMBL" id="SBS77625.1"/>
    </source>
</evidence>
<dbReference type="InterPro" id="IPR050194">
    <property type="entry name" value="Glycosyltransferase_grp1"/>
</dbReference>
<dbReference type="GO" id="GO:0008610">
    <property type="term" value="P:lipid biosynthetic process"/>
    <property type="evidence" value="ECO:0007669"/>
    <property type="project" value="UniProtKB-ARBA"/>
</dbReference>
<dbReference type="Pfam" id="PF13439">
    <property type="entry name" value="Glyco_transf_4"/>
    <property type="match status" value="1"/>
</dbReference>
<accession>A0A1Y5PFX3</accession>
<dbReference type="Gene3D" id="3.40.50.2000">
    <property type="entry name" value="Glycogen Phosphorylase B"/>
    <property type="match status" value="2"/>
</dbReference>
<dbReference type="GO" id="GO:0016757">
    <property type="term" value="F:glycosyltransferase activity"/>
    <property type="evidence" value="ECO:0007669"/>
    <property type="project" value="UniProtKB-KW"/>
</dbReference>
<dbReference type="AlphaFoldDB" id="A0A1Y5PFX3"/>
<reference evidence="5" key="1">
    <citation type="submission" date="2016-03" db="EMBL/GenBank/DDBJ databases">
        <authorList>
            <person name="Ploux O."/>
        </authorList>
    </citation>
    <scope>NUCLEOTIDE SEQUENCE</scope>
    <source>
        <strain evidence="5">UC10</strain>
    </source>
</reference>
<proteinExistence type="predicted"/>
<evidence type="ECO:0000256" key="2">
    <source>
        <dbReference type="ARBA" id="ARBA00022679"/>
    </source>
</evidence>
<evidence type="ECO:0000259" key="3">
    <source>
        <dbReference type="Pfam" id="PF00534"/>
    </source>
</evidence>
<dbReference type="SUPFAM" id="SSF53756">
    <property type="entry name" value="UDP-Glycosyltransferase/glycogen phosphorylase"/>
    <property type="match status" value="1"/>
</dbReference>
<dbReference type="InterPro" id="IPR001296">
    <property type="entry name" value="Glyco_trans_1"/>
</dbReference>
<feature type="domain" description="Glycosyl transferase family 1" evidence="3">
    <location>
        <begin position="209"/>
        <end position="339"/>
    </location>
</feature>
<evidence type="ECO:0000256" key="1">
    <source>
        <dbReference type="ARBA" id="ARBA00022676"/>
    </source>
</evidence>
<dbReference type="PANTHER" id="PTHR45947:SF3">
    <property type="entry name" value="SULFOQUINOVOSYL TRANSFERASE SQD2"/>
    <property type="match status" value="1"/>
</dbReference>
<protein>
    <submittedName>
        <fullName evidence="5">Glycosyl transferase, group 1</fullName>
    </submittedName>
</protein>
<organism evidence="5">
    <name type="scientific">uncultured Mycobacterium sp</name>
    <dbReference type="NCBI Taxonomy" id="171292"/>
    <lineage>
        <taxon>Bacteria</taxon>
        <taxon>Bacillati</taxon>
        <taxon>Actinomycetota</taxon>
        <taxon>Actinomycetes</taxon>
        <taxon>Mycobacteriales</taxon>
        <taxon>Mycobacteriaceae</taxon>
        <taxon>Mycobacterium</taxon>
        <taxon>environmental samples</taxon>
    </lineage>
</organism>
<keyword evidence="2 5" id="KW-0808">Transferase</keyword>
<feature type="domain" description="Glycosyltransferase subfamily 4-like N-terminal" evidence="4">
    <location>
        <begin position="25"/>
        <end position="198"/>
    </location>
</feature>
<dbReference type="PANTHER" id="PTHR45947">
    <property type="entry name" value="SULFOQUINOVOSYL TRANSFERASE SQD2"/>
    <property type="match status" value="1"/>
</dbReference>
<dbReference type="Pfam" id="PF00534">
    <property type="entry name" value="Glycos_transf_1"/>
    <property type="match status" value="1"/>
</dbReference>